<keyword evidence="8" id="KW-1185">Reference proteome</keyword>
<name>A0A136PI74_9ACTN</name>
<dbReference type="AlphaFoldDB" id="A0A136PI74"/>
<dbReference type="PANTHER" id="PTHR30055">
    <property type="entry name" value="HTH-TYPE TRANSCRIPTIONAL REGULATOR RUTR"/>
    <property type="match status" value="1"/>
</dbReference>
<dbReference type="InterPro" id="IPR050109">
    <property type="entry name" value="HTH-type_TetR-like_transc_reg"/>
</dbReference>
<evidence type="ECO:0000256" key="5">
    <source>
        <dbReference type="SAM" id="MobiDB-lite"/>
    </source>
</evidence>
<feature type="region of interest" description="Disordered" evidence="5">
    <location>
        <begin position="37"/>
        <end position="60"/>
    </location>
</feature>
<reference evidence="7 8" key="1">
    <citation type="submission" date="2016-01" db="EMBL/GenBank/DDBJ databases">
        <title>Whole genome sequence and analysis of Micromonospora rosaria DSM 803, which can produce antibacterial substance rosamicin.</title>
        <authorList>
            <person name="Yang H."/>
            <person name="He X."/>
            <person name="Zhu D."/>
        </authorList>
    </citation>
    <scope>NUCLEOTIDE SEQUENCE [LARGE SCALE GENOMIC DNA]</scope>
    <source>
        <strain evidence="7 8">DSM 803</strain>
    </source>
</reference>
<dbReference type="GO" id="GO:0003700">
    <property type="term" value="F:DNA-binding transcription factor activity"/>
    <property type="evidence" value="ECO:0007669"/>
    <property type="project" value="TreeGrafter"/>
</dbReference>
<gene>
    <name evidence="7" type="ORF">AWW66_31780</name>
</gene>
<accession>A0A136PI74</accession>
<feature type="domain" description="HTH tetR-type" evidence="6">
    <location>
        <begin position="59"/>
        <end position="119"/>
    </location>
</feature>
<dbReference type="GO" id="GO:0045892">
    <property type="term" value="P:negative regulation of DNA-templated transcription"/>
    <property type="evidence" value="ECO:0007669"/>
    <property type="project" value="InterPro"/>
</dbReference>
<dbReference type="Gene3D" id="1.10.357.10">
    <property type="entry name" value="Tetracycline Repressor, domain 2"/>
    <property type="match status" value="1"/>
</dbReference>
<dbReference type="SUPFAM" id="SSF46689">
    <property type="entry name" value="Homeodomain-like"/>
    <property type="match status" value="1"/>
</dbReference>
<dbReference type="Gene3D" id="1.10.10.60">
    <property type="entry name" value="Homeodomain-like"/>
    <property type="match status" value="1"/>
</dbReference>
<evidence type="ECO:0000313" key="7">
    <source>
        <dbReference type="EMBL" id="KXK58101.1"/>
    </source>
</evidence>
<evidence type="ECO:0000256" key="4">
    <source>
        <dbReference type="PROSITE-ProRule" id="PRU00335"/>
    </source>
</evidence>
<dbReference type="InterPro" id="IPR036271">
    <property type="entry name" value="Tet_transcr_reg_TetR-rel_C_sf"/>
</dbReference>
<organism evidence="7 8">
    <name type="scientific">Micromonospora rosaria</name>
    <dbReference type="NCBI Taxonomy" id="47874"/>
    <lineage>
        <taxon>Bacteria</taxon>
        <taxon>Bacillati</taxon>
        <taxon>Actinomycetota</taxon>
        <taxon>Actinomycetes</taxon>
        <taxon>Micromonosporales</taxon>
        <taxon>Micromonosporaceae</taxon>
        <taxon>Micromonospora</taxon>
    </lineage>
</organism>
<evidence type="ECO:0000256" key="1">
    <source>
        <dbReference type="ARBA" id="ARBA00023015"/>
    </source>
</evidence>
<dbReference type="InterPro" id="IPR009057">
    <property type="entry name" value="Homeodomain-like_sf"/>
</dbReference>
<dbReference type="EMBL" id="LRQV01000262">
    <property type="protein sequence ID" value="KXK58101.1"/>
    <property type="molecule type" value="Genomic_DNA"/>
</dbReference>
<evidence type="ECO:0000259" key="6">
    <source>
        <dbReference type="PROSITE" id="PS50977"/>
    </source>
</evidence>
<evidence type="ECO:0000313" key="8">
    <source>
        <dbReference type="Proteomes" id="UP000070620"/>
    </source>
</evidence>
<sequence>MAGARCVECGDGLPPGSGQGRPRRYCSRGCQARAYRRRRDRGRTVRSRRPAGARDGDGVDTRDDLVRVAVRLADADGLDAVSVRAVAHRAGLTPDAVYRWVRNRDDLLGAMAEQVLDSGRTPDKEQGTPRERLCRAARAEWSLYRRHPWLLTVLATTRPPVGPGVLALIDGTVTALTDAGYDLPDALAGYLALSGYVQGMALLPVTERAEREAGGAAWGTWWSGTFALLERTGRTRGRDWLTATRPDPTADPDPQVAQWFEFGLARLVDGLVPA</sequence>
<dbReference type="GO" id="GO:0000976">
    <property type="term" value="F:transcription cis-regulatory region binding"/>
    <property type="evidence" value="ECO:0007669"/>
    <property type="project" value="TreeGrafter"/>
</dbReference>
<dbReference type="PANTHER" id="PTHR30055:SF234">
    <property type="entry name" value="HTH-TYPE TRANSCRIPTIONAL REGULATOR BETI"/>
    <property type="match status" value="1"/>
</dbReference>
<keyword evidence="3" id="KW-0804">Transcription</keyword>
<dbReference type="InterPro" id="IPR001647">
    <property type="entry name" value="HTH_TetR"/>
</dbReference>
<proteinExistence type="predicted"/>
<dbReference type="Pfam" id="PF00440">
    <property type="entry name" value="TetR_N"/>
    <property type="match status" value="1"/>
</dbReference>
<protein>
    <recommendedName>
        <fullName evidence="6">HTH tetR-type domain-containing protein</fullName>
    </recommendedName>
</protein>
<dbReference type="Proteomes" id="UP000070620">
    <property type="component" value="Unassembled WGS sequence"/>
</dbReference>
<dbReference type="InterPro" id="IPR004111">
    <property type="entry name" value="Repressor_TetR_C"/>
</dbReference>
<dbReference type="SUPFAM" id="SSF48498">
    <property type="entry name" value="Tetracyclin repressor-like, C-terminal domain"/>
    <property type="match status" value="1"/>
</dbReference>
<evidence type="ECO:0000256" key="3">
    <source>
        <dbReference type="ARBA" id="ARBA00023163"/>
    </source>
</evidence>
<keyword evidence="2 4" id="KW-0238">DNA-binding</keyword>
<feature type="DNA-binding region" description="H-T-H motif" evidence="4">
    <location>
        <begin position="82"/>
        <end position="101"/>
    </location>
</feature>
<dbReference type="Pfam" id="PF02909">
    <property type="entry name" value="TetR_C_1"/>
    <property type="match status" value="1"/>
</dbReference>
<evidence type="ECO:0000256" key="2">
    <source>
        <dbReference type="ARBA" id="ARBA00023125"/>
    </source>
</evidence>
<comment type="caution">
    <text evidence="7">The sequence shown here is derived from an EMBL/GenBank/DDBJ whole genome shotgun (WGS) entry which is preliminary data.</text>
</comment>
<dbReference type="PROSITE" id="PS50977">
    <property type="entry name" value="HTH_TETR_2"/>
    <property type="match status" value="1"/>
</dbReference>
<feature type="compositionally biased region" description="Basic residues" evidence="5">
    <location>
        <begin position="37"/>
        <end position="51"/>
    </location>
</feature>
<keyword evidence="1" id="KW-0805">Transcription regulation</keyword>